<dbReference type="InterPro" id="IPR027417">
    <property type="entry name" value="P-loop_NTPase"/>
</dbReference>
<organism evidence="3 4">
    <name type="scientific">Rivihabitans pingtungensis</name>
    <dbReference type="NCBI Taxonomy" id="1054498"/>
    <lineage>
        <taxon>Bacteria</taxon>
        <taxon>Pseudomonadati</taxon>
        <taxon>Pseudomonadota</taxon>
        <taxon>Betaproteobacteria</taxon>
        <taxon>Neisseriales</taxon>
        <taxon>Aquaspirillaceae</taxon>
        <taxon>Rivihabitans</taxon>
    </lineage>
</organism>
<dbReference type="GO" id="GO:0006270">
    <property type="term" value="P:DNA replication initiation"/>
    <property type="evidence" value="ECO:0007669"/>
    <property type="project" value="TreeGrafter"/>
</dbReference>
<proteinExistence type="predicted"/>
<dbReference type="GO" id="GO:0005886">
    <property type="term" value="C:plasma membrane"/>
    <property type="evidence" value="ECO:0007669"/>
    <property type="project" value="TreeGrafter"/>
</dbReference>
<dbReference type="Pfam" id="PF22688">
    <property type="entry name" value="Hda_lid"/>
    <property type="match status" value="1"/>
</dbReference>
<protein>
    <submittedName>
        <fullName evidence="3">Regulatory inactivation of DnaA Hda protein</fullName>
    </submittedName>
</protein>
<dbReference type="InterPro" id="IPR055199">
    <property type="entry name" value="Hda_lid"/>
</dbReference>
<dbReference type="InterPro" id="IPR013317">
    <property type="entry name" value="DnaA_dom"/>
</dbReference>
<dbReference type="Gene3D" id="3.40.50.300">
    <property type="entry name" value="P-loop containing nucleotide triphosphate hydrolases"/>
    <property type="match status" value="1"/>
</dbReference>
<dbReference type="RefSeq" id="WP_110391578.1">
    <property type="nucleotide sequence ID" value="NZ_QJKI01000020.1"/>
</dbReference>
<dbReference type="Gene3D" id="1.10.8.60">
    <property type="match status" value="1"/>
</dbReference>
<reference evidence="3 4" key="1">
    <citation type="submission" date="2018-05" db="EMBL/GenBank/DDBJ databases">
        <title>Genomic Encyclopedia of Type Strains, Phase IV (KMG-IV): sequencing the most valuable type-strain genomes for metagenomic binning, comparative biology and taxonomic classification.</title>
        <authorList>
            <person name="Goeker M."/>
        </authorList>
    </citation>
    <scope>NUCLEOTIDE SEQUENCE [LARGE SCALE GENOMIC DNA]</scope>
    <source>
        <strain evidence="3 4">DSM 29661</strain>
    </source>
</reference>
<feature type="domain" description="Chromosomal replication initiator protein DnaA ATPAse" evidence="1">
    <location>
        <begin position="15"/>
        <end position="147"/>
    </location>
</feature>
<dbReference type="EMBL" id="QJKI01000020">
    <property type="protein sequence ID" value="PXX76971.1"/>
    <property type="molecule type" value="Genomic_DNA"/>
</dbReference>
<sequence length="225" mass="24861">MNQLTLDLSPPPAPAFDTFIAERNREVIAALTAAAPPAERFVHLWGEGGSGKSHLLNAWVEHAHALGRAAIYLDARSERLPDFVREASAVAVDHVDDLDPDDQITLFSVFNAFKESGGRLLTAGRLPPAQLALRPDLATRLASGLVLEVKPLSDSDKLAALRRHAKARQLNVPDEVFRYLLTHWRRDLSSLTAMLDTLDRYSLALQRPVTVPLVKNVLQSRLLQD</sequence>
<dbReference type="SUPFAM" id="SSF52540">
    <property type="entry name" value="P-loop containing nucleoside triphosphate hydrolases"/>
    <property type="match status" value="1"/>
</dbReference>
<evidence type="ECO:0000259" key="1">
    <source>
        <dbReference type="Pfam" id="PF00308"/>
    </source>
</evidence>
<comment type="caution">
    <text evidence="3">The sequence shown here is derived from an EMBL/GenBank/DDBJ whole genome shotgun (WGS) entry which is preliminary data.</text>
</comment>
<accession>A0A318KGN1</accession>
<dbReference type="Proteomes" id="UP000247555">
    <property type="component" value="Unassembled WGS sequence"/>
</dbReference>
<dbReference type="AlphaFoldDB" id="A0A318KGN1"/>
<evidence type="ECO:0000259" key="2">
    <source>
        <dbReference type="Pfam" id="PF22688"/>
    </source>
</evidence>
<feature type="domain" description="Hda lid" evidence="2">
    <location>
        <begin position="154"/>
        <end position="218"/>
    </location>
</feature>
<evidence type="ECO:0000313" key="4">
    <source>
        <dbReference type="Proteomes" id="UP000247555"/>
    </source>
</evidence>
<dbReference type="NCBIfam" id="TIGR03420">
    <property type="entry name" value="DnaA_homol_Hda"/>
    <property type="match status" value="1"/>
</dbReference>
<dbReference type="PANTHER" id="PTHR30050">
    <property type="entry name" value="CHROMOSOMAL REPLICATION INITIATOR PROTEIN DNAA"/>
    <property type="match status" value="1"/>
</dbReference>
<name>A0A318KGN1_9NEIS</name>
<dbReference type="GO" id="GO:0003688">
    <property type="term" value="F:DNA replication origin binding"/>
    <property type="evidence" value="ECO:0007669"/>
    <property type="project" value="TreeGrafter"/>
</dbReference>
<dbReference type="InterPro" id="IPR017788">
    <property type="entry name" value="Hda"/>
</dbReference>
<dbReference type="Pfam" id="PF00308">
    <property type="entry name" value="Bac_DnaA"/>
    <property type="match status" value="1"/>
</dbReference>
<keyword evidence="4" id="KW-1185">Reference proteome</keyword>
<dbReference type="PANTHER" id="PTHR30050:SF5">
    <property type="entry name" value="DNAA REGULATORY INACTIVATOR HDA"/>
    <property type="match status" value="1"/>
</dbReference>
<gene>
    <name evidence="3" type="ORF">DFR34_12030</name>
</gene>
<dbReference type="OrthoDB" id="9784878at2"/>
<dbReference type="GO" id="GO:0032297">
    <property type="term" value="P:negative regulation of DNA-templated DNA replication initiation"/>
    <property type="evidence" value="ECO:0007669"/>
    <property type="project" value="InterPro"/>
</dbReference>
<evidence type="ECO:0000313" key="3">
    <source>
        <dbReference type="EMBL" id="PXX76971.1"/>
    </source>
</evidence>